<dbReference type="InterPro" id="IPR002104">
    <property type="entry name" value="Integrase_catalytic"/>
</dbReference>
<dbReference type="CDD" id="cd00397">
    <property type="entry name" value="DNA_BRE_C"/>
    <property type="match status" value="1"/>
</dbReference>
<keyword evidence="1" id="KW-0238">DNA-binding</keyword>
<dbReference type="SUPFAM" id="SSF56349">
    <property type="entry name" value="DNA breaking-rejoining enzymes"/>
    <property type="match status" value="1"/>
</dbReference>
<dbReference type="GO" id="GO:0006310">
    <property type="term" value="P:DNA recombination"/>
    <property type="evidence" value="ECO:0007669"/>
    <property type="project" value="UniProtKB-KW"/>
</dbReference>
<dbReference type="AlphaFoldDB" id="A0AA38IFY5"/>
<keyword evidence="5" id="KW-1185">Reference proteome</keyword>
<dbReference type="GO" id="GO:0015074">
    <property type="term" value="P:DNA integration"/>
    <property type="evidence" value="ECO:0007669"/>
    <property type="project" value="InterPro"/>
</dbReference>
<evidence type="ECO:0000256" key="1">
    <source>
        <dbReference type="ARBA" id="ARBA00023125"/>
    </source>
</evidence>
<dbReference type="Proteomes" id="UP001168821">
    <property type="component" value="Unassembled WGS sequence"/>
</dbReference>
<reference evidence="4" key="1">
    <citation type="journal article" date="2023" name="G3 (Bethesda)">
        <title>Whole genome assemblies of Zophobas morio and Tenebrio molitor.</title>
        <authorList>
            <person name="Kaur S."/>
            <person name="Stinson S.A."/>
            <person name="diCenzo G.C."/>
        </authorList>
    </citation>
    <scope>NUCLEOTIDE SEQUENCE</scope>
    <source>
        <strain evidence="4">QUZm001</strain>
    </source>
</reference>
<protein>
    <recommendedName>
        <fullName evidence="3">Tyr recombinase domain-containing protein</fullName>
    </recommendedName>
</protein>
<organism evidence="4 5">
    <name type="scientific">Zophobas morio</name>
    <dbReference type="NCBI Taxonomy" id="2755281"/>
    <lineage>
        <taxon>Eukaryota</taxon>
        <taxon>Metazoa</taxon>
        <taxon>Ecdysozoa</taxon>
        <taxon>Arthropoda</taxon>
        <taxon>Hexapoda</taxon>
        <taxon>Insecta</taxon>
        <taxon>Pterygota</taxon>
        <taxon>Neoptera</taxon>
        <taxon>Endopterygota</taxon>
        <taxon>Coleoptera</taxon>
        <taxon>Polyphaga</taxon>
        <taxon>Cucujiformia</taxon>
        <taxon>Tenebrionidae</taxon>
        <taxon>Zophobas</taxon>
    </lineage>
</organism>
<evidence type="ECO:0000313" key="5">
    <source>
        <dbReference type="Proteomes" id="UP001168821"/>
    </source>
</evidence>
<evidence type="ECO:0000259" key="3">
    <source>
        <dbReference type="PROSITE" id="PS51898"/>
    </source>
</evidence>
<dbReference type="EMBL" id="JALNTZ010000004">
    <property type="protein sequence ID" value="KAJ3655680.1"/>
    <property type="molecule type" value="Genomic_DNA"/>
</dbReference>
<sequence length="362" mass="40668">MSSDSDELMCTPPEIIEKAKTAIENLLPKKSRDRYETVYHKFIEWKLKNKVNSLSENVMLAYFEELSTTMKPSSLWAIYSMLRATINIKHDKINIATYPKLIALLKRKADGFKSKKSKTLTSKNINDFLQNAPDTQYLFMKVVLIIAVSGACRKQELRNIKPEHVQDTGESLIITIPDSKTKTQRSFVVPKTFYPTCKKYMNLRPSGDDTKSLPFFLNYINQKCTKQCVGINKIGSVPKNIAEYLGLPDPKQYTGHCFRRSSATILVDAGGDLLALKRHGGWRSSSVAEGYVDNSVKNKTDNSLKIASAINNSPTTSNNHVTISEHNVTASCSQSTSSHKTNTTDHSLVFNNCSVTINNYYK</sequence>
<gene>
    <name evidence="4" type="ORF">Zmor_014801</name>
</gene>
<feature type="domain" description="Tyr recombinase" evidence="3">
    <location>
        <begin position="115"/>
        <end position="305"/>
    </location>
</feature>
<dbReference type="InterPro" id="IPR013762">
    <property type="entry name" value="Integrase-like_cat_sf"/>
</dbReference>
<name>A0AA38IFY5_9CUCU</name>
<keyword evidence="2" id="KW-0233">DNA recombination</keyword>
<accession>A0AA38IFY5</accession>
<evidence type="ECO:0000256" key="2">
    <source>
        <dbReference type="ARBA" id="ARBA00023172"/>
    </source>
</evidence>
<dbReference type="InterPro" id="IPR050090">
    <property type="entry name" value="Tyrosine_recombinase_XerCD"/>
</dbReference>
<dbReference type="PANTHER" id="PTHR30349">
    <property type="entry name" value="PHAGE INTEGRASE-RELATED"/>
    <property type="match status" value="1"/>
</dbReference>
<dbReference type="InterPro" id="IPR011010">
    <property type="entry name" value="DNA_brk_join_enz"/>
</dbReference>
<dbReference type="PROSITE" id="PS51898">
    <property type="entry name" value="TYR_RECOMBINASE"/>
    <property type="match status" value="1"/>
</dbReference>
<dbReference type="Pfam" id="PF00589">
    <property type="entry name" value="Phage_integrase"/>
    <property type="match status" value="1"/>
</dbReference>
<dbReference type="Gene3D" id="1.10.443.10">
    <property type="entry name" value="Intergrase catalytic core"/>
    <property type="match status" value="1"/>
</dbReference>
<comment type="caution">
    <text evidence="4">The sequence shown here is derived from an EMBL/GenBank/DDBJ whole genome shotgun (WGS) entry which is preliminary data.</text>
</comment>
<dbReference type="PANTHER" id="PTHR30349:SF41">
    <property type="entry name" value="INTEGRASE_RECOMBINASE PROTEIN MJ0367-RELATED"/>
    <property type="match status" value="1"/>
</dbReference>
<evidence type="ECO:0000313" key="4">
    <source>
        <dbReference type="EMBL" id="KAJ3655680.1"/>
    </source>
</evidence>
<dbReference type="GO" id="GO:0003677">
    <property type="term" value="F:DNA binding"/>
    <property type="evidence" value="ECO:0007669"/>
    <property type="project" value="UniProtKB-KW"/>
</dbReference>
<proteinExistence type="predicted"/>